<evidence type="ECO:0000313" key="4">
    <source>
        <dbReference type="Proteomes" id="UP001213799"/>
    </source>
</evidence>
<comment type="caution">
    <text evidence="3">The sequence shown here is derived from an EMBL/GenBank/DDBJ whole genome shotgun (WGS) entry which is preliminary data.</text>
</comment>
<dbReference type="AlphaFoldDB" id="A0AAD6DKB9"/>
<keyword evidence="4" id="KW-1185">Reference proteome</keyword>
<dbReference type="GeneID" id="81591993"/>
<gene>
    <name evidence="3" type="ORF">N7537_010697</name>
</gene>
<organism evidence="3 4">
    <name type="scientific">Penicillium hordei</name>
    <dbReference type="NCBI Taxonomy" id="40994"/>
    <lineage>
        <taxon>Eukaryota</taxon>
        <taxon>Fungi</taxon>
        <taxon>Dikarya</taxon>
        <taxon>Ascomycota</taxon>
        <taxon>Pezizomycotina</taxon>
        <taxon>Eurotiomycetes</taxon>
        <taxon>Eurotiomycetidae</taxon>
        <taxon>Eurotiales</taxon>
        <taxon>Aspergillaceae</taxon>
        <taxon>Penicillium</taxon>
    </lineage>
</organism>
<feature type="region of interest" description="Disordered" evidence="1">
    <location>
        <begin position="54"/>
        <end position="80"/>
    </location>
</feature>
<dbReference type="RefSeq" id="XP_056747038.1">
    <property type="nucleotide sequence ID" value="XM_056901751.1"/>
</dbReference>
<proteinExistence type="predicted"/>
<reference evidence="3" key="1">
    <citation type="journal article" date="2023" name="IMA Fungus">
        <title>Comparative genomic study of the Penicillium genus elucidates a diverse pangenome and 15 lateral gene transfer events.</title>
        <authorList>
            <person name="Petersen C."/>
            <person name="Sorensen T."/>
            <person name="Nielsen M.R."/>
            <person name="Sondergaard T.E."/>
            <person name="Sorensen J.L."/>
            <person name="Fitzpatrick D.A."/>
            <person name="Frisvad J.C."/>
            <person name="Nielsen K.L."/>
        </authorList>
    </citation>
    <scope>NUCLEOTIDE SEQUENCE</scope>
    <source>
        <strain evidence="3">IBT 12815</strain>
    </source>
</reference>
<feature type="signal peptide" evidence="2">
    <location>
        <begin position="1"/>
        <end position="19"/>
    </location>
</feature>
<name>A0AAD6DKB9_9EURO</name>
<evidence type="ECO:0000313" key="3">
    <source>
        <dbReference type="EMBL" id="KAJ5588019.1"/>
    </source>
</evidence>
<feature type="chain" id="PRO_5041995790" evidence="2">
    <location>
        <begin position="20"/>
        <end position="96"/>
    </location>
</feature>
<dbReference type="Proteomes" id="UP001213799">
    <property type="component" value="Unassembled WGS sequence"/>
</dbReference>
<accession>A0AAD6DKB9</accession>
<sequence length="96" mass="10452">MKVLLNFTLLGTLAALGVATSIPASPRDANRPQIATTEDIHDLPEGFTWDIVERPRGSDTRTKNPVSNPDLQTDGLEKRAMGITCTGVSNERQFQS</sequence>
<protein>
    <submittedName>
        <fullName evidence="3">Uncharacterized protein</fullName>
    </submittedName>
</protein>
<reference evidence="3" key="2">
    <citation type="submission" date="2023-01" db="EMBL/GenBank/DDBJ databases">
        <authorList>
            <person name="Petersen C."/>
        </authorList>
    </citation>
    <scope>NUCLEOTIDE SEQUENCE</scope>
    <source>
        <strain evidence="3">IBT 12815</strain>
    </source>
</reference>
<dbReference type="EMBL" id="JAQJAE010000006">
    <property type="protein sequence ID" value="KAJ5588019.1"/>
    <property type="molecule type" value="Genomic_DNA"/>
</dbReference>
<evidence type="ECO:0000256" key="2">
    <source>
        <dbReference type="SAM" id="SignalP"/>
    </source>
</evidence>
<evidence type="ECO:0000256" key="1">
    <source>
        <dbReference type="SAM" id="MobiDB-lite"/>
    </source>
</evidence>
<keyword evidence="2" id="KW-0732">Signal</keyword>